<keyword evidence="3" id="KW-0813">Transport</keyword>
<keyword evidence="4" id="KW-1133">Transmembrane helix</keyword>
<comment type="subcellular location">
    <subcellularLocation>
        <location evidence="1">Cell membrane</location>
        <topology evidence="1">Multi-pass membrane protein</topology>
    </subcellularLocation>
</comment>
<dbReference type="AlphaFoldDB" id="A0A377TUY2"/>
<evidence type="ECO:0000256" key="4">
    <source>
        <dbReference type="SAM" id="Phobius"/>
    </source>
</evidence>
<accession>A0A377TUY2</accession>
<keyword evidence="2" id="KW-1003">Cell membrane</keyword>
<keyword evidence="3" id="KW-0029">Amino-acid transport</keyword>
<dbReference type="EMBL" id="UGKQ01000007">
    <property type="protein sequence ID" value="STS82308.1"/>
    <property type="molecule type" value="Genomic_DNA"/>
</dbReference>
<dbReference type="Proteomes" id="UP000254938">
    <property type="component" value="Unassembled WGS sequence"/>
</dbReference>
<dbReference type="PANTHER" id="PTHR43495:SF2">
    <property type="entry name" value="D-SERINE_D-ALANINE_GLYCINE TRANSPORTER"/>
    <property type="match status" value="1"/>
</dbReference>
<keyword evidence="4" id="KW-0812">Transmembrane</keyword>
<reference evidence="5 6" key="1">
    <citation type="submission" date="2018-06" db="EMBL/GenBank/DDBJ databases">
        <authorList>
            <consortium name="Pathogen Informatics"/>
            <person name="Doyle S."/>
        </authorList>
    </citation>
    <scope>NUCLEOTIDE SEQUENCE [LARGE SCALE GENOMIC DNA]</scope>
    <source>
        <strain evidence="5 6">NCTC9140</strain>
    </source>
</reference>
<evidence type="ECO:0000313" key="5">
    <source>
        <dbReference type="EMBL" id="STS82308.1"/>
    </source>
</evidence>
<proteinExistence type="predicted"/>
<dbReference type="PANTHER" id="PTHR43495">
    <property type="entry name" value="GABA PERMEASE"/>
    <property type="match status" value="1"/>
</dbReference>
<evidence type="ECO:0000256" key="3">
    <source>
        <dbReference type="ARBA" id="ARBA00022970"/>
    </source>
</evidence>
<organism evidence="5 6">
    <name type="scientific">Klebsiella pneumoniae</name>
    <dbReference type="NCBI Taxonomy" id="573"/>
    <lineage>
        <taxon>Bacteria</taxon>
        <taxon>Pseudomonadati</taxon>
        <taxon>Pseudomonadota</taxon>
        <taxon>Gammaproteobacteria</taxon>
        <taxon>Enterobacterales</taxon>
        <taxon>Enterobacteriaceae</taxon>
        <taxon>Klebsiella/Raoultella group</taxon>
        <taxon>Klebsiella</taxon>
        <taxon>Klebsiella pneumoniae complex</taxon>
    </lineage>
</organism>
<sequence>MVGVQLGGMILVAYLVYRRQRPDLHAGSIFKMPAGVVMSWVSLLFFVFAIFIMIFDPDTLLALLASPLWFIALWGFWKLKQRREGQLQLDNQSA</sequence>
<feature type="transmembrane region" description="Helical" evidence="4">
    <location>
        <begin position="60"/>
        <end position="77"/>
    </location>
</feature>
<name>A0A377TUY2_KLEPN</name>
<dbReference type="GO" id="GO:0006865">
    <property type="term" value="P:amino acid transport"/>
    <property type="evidence" value="ECO:0007669"/>
    <property type="project" value="UniProtKB-KW"/>
</dbReference>
<dbReference type="GO" id="GO:0005886">
    <property type="term" value="C:plasma membrane"/>
    <property type="evidence" value="ECO:0007669"/>
    <property type="project" value="UniProtKB-SubCell"/>
</dbReference>
<evidence type="ECO:0000256" key="1">
    <source>
        <dbReference type="ARBA" id="ARBA00004651"/>
    </source>
</evidence>
<evidence type="ECO:0000313" key="6">
    <source>
        <dbReference type="Proteomes" id="UP000254938"/>
    </source>
</evidence>
<feature type="transmembrane region" description="Helical" evidence="4">
    <location>
        <begin position="29"/>
        <end position="54"/>
    </location>
</feature>
<evidence type="ECO:0000256" key="2">
    <source>
        <dbReference type="ARBA" id="ARBA00022475"/>
    </source>
</evidence>
<keyword evidence="4" id="KW-0472">Membrane</keyword>
<protein>
    <submittedName>
        <fullName evidence="5">D-serine/D-alanine/glycine transporter</fullName>
    </submittedName>
</protein>
<gene>
    <name evidence="5" type="primary">cycA_5</name>
    <name evidence="5" type="ORF">NCTC9140_04058</name>
</gene>